<dbReference type="Proteomes" id="UP000391834">
    <property type="component" value="Unassembled WGS sequence"/>
</dbReference>
<feature type="domain" description="ABC3 transporter permease C-terminal" evidence="7">
    <location>
        <begin position="293"/>
        <end position="407"/>
    </location>
</feature>
<dbReference type="RefSeq" id="WP_025866147.1">
    <property type="nucleotide sequence ID" value="NZ_BLAX01000001.1"/>
</dbReference>
<evidence type="ECO:0000259" key="7">
    <source>
        <dbReference type="Pfam" id="PF02687"/>
    </source>
</evidence>
<evidence type="ECO:0000256" key="1">
    <source>
        <dbReference type="ARBA" id="ARBA00004651"/>
    </source>
</evidence>
<feature type="domain" description="MacB-like periplasmic core" evidence="8">
    <location>
        <begin position="433"/>
        <end position="639"/>
    </location>
</feature>
<feature type="transmembrane region" description="Helical" evidence="6">
    <location>
        <begin position="288"/>
        <end position="312"/>
    </location>
</feature>
<feature type="transmembrane region" description="Helical" evidence="6">
    <location>
        <begin position="424"/>
        <end position="450"/>
    </location>
</feature>
<dbReference type="InterPro" id="IPR003838">
    <property type="entry name" value="ABC3_permease_C"/>
</dbReference>
<keyword evidence="4 6" id="KW-1133">Transmembrane helix</keyword>
<keyword evidence="3 6" id="KW-0812">Transmembrane</keyword>
<keyword evidence="2" id="KW-1003">Cell membrane</keyword>
<feature type="transmembrane region" description="Helical" evidence="6">
    <location>
        <begin position="757"/>
        <end position="777"/>
    </location>
</feature>
<dbReference type="GO" id="GO:0022857">
    <property type="term" value="F:transmembrane transporter activity"/>
    <property type="evidence" value="ECO:0007669"/>
    <property type="project" value="TreeGrafter"/>
</dbReference>
<sequence>MNKLNFRQAVNNLLNRKNNTAVSLIGLTIAFAAIFHIYSIVSFERGYDTQNEKANRIYRISGDIVAAENTMTHAVLGPLMGPGLKNEFPAVESYTRLVPVHQSVKLETPKGIFEVEEAYTADSSVFNIFTFHFIYGNPKYALRKPDEIVINQSLSKKIYGDENPLGETIVRDGTPLTVAGVVKDSPDNSHHKLNVLFSMGNQWNDLTGIPKIKISEGYWMPTCYVFVLLKKNAKIESITNNFQPFYEKYMSSFGKAINAQFVPVAIPLKSLHFSRNMSYDYPKGNRTYSYIFMVIGLFILAIAFINYSNLLVSQNIVQSKNIGIRKIIGAGQVGIFLQFFLNSMVVIAVALVLAIILYRLSVPLLNELPLIHSNLLPLHITIFLAAGLLLVFSFLSSLIPFFNQSKKSGLKLLLKKDEFKQNKGQLNFGQLSTIVQLSLSIMLLISIIAISKQLTFLTKSNMGFDKENVVMLKLNKTICSPETVKSLKQEIQRNPNIASVAFSEHSPGEVLGSFHFQVDREGKKVTKIVSSMGVDYDYIPLMKMELTEGRNFNNSYHDDNLKSAIINEAAVNFFGFPSPVVGKEIQGIKIIGVLKDVCLNSLRNQTEPVLFYLDQQKEGYLNIRLKANSDFKSAIASIQTTWKSFFIDEPLKTEFLDNRVKMMYEDDYTKSRLIRLFTLITLLISLMGLFNIALLRSKQRTKEIGIRKVNGAKVSEVMTMLNKDFVKWVVIAFVIATPIAWFAMHKWLENFAYKTTLSWWIFALAGILALGIALLTVSWQSWKAATRNPIEALRYE</sequence>
<dbReference type="EMBL" id="BLAX01000001">
    <property type="protein sequence ID" value="GET34586.1"/>
    <property type="molecule type" value="Genomic_DNA"/>
</dbReference>
<dbReference type="Pfam" id="PF12704">
    <property type="entry name" value="MacB_PCD"/>
    <property type="match status" value="2"/>
</dbReference>
<proteinExistence type="predicted"/>
<evidence type="ECO:0000256" key="6">
    <source>
        <dbReference type="SAM" id="Phobius"/>
    </source>
</evidence>
<evidence type="ECO:0000256" key="4">
    <source>
        <dbReference type="ARBA" id="ARBA00022989"/>
    </source>
</evidence>
<evidence type="ECO:0000256" key="3">
    <source>
        <dbReference type="ARBA" id="ARBA00022692"/>
    </source>
</evidence>
<feature type="domain" description="MacB-like periplasmic core" evidence="8">
    <location>
        <begin position="20"/>
        <end position="240"/>
    </location>
</feature>
<accession>A0A5M4B3Y3</accession>
<comment type="caution">
    <text evidence="9">The sequence shown here is derived from an EMBL/GenBank/DDBJ whole genome shotgun (WGS) entry which is preliminary data.</text>
</comment>
<dbReference type="OrthoDB" id="905059at2"/>
<name>A0A5M4B3Y3_9BACT</name>
<feature type="transmembrane region" description="Helical" evidence="6">
    <location>
        <begin position="333"/>
        <end position="358"/>
    </location>
</feature>
<evidence type="ECO:0000259" key="8">
    <source>
        <dbReference type="Pfam" id="PF12704"/>
    </source>
</evidence>
<feature type="transmembrane region" description="Helical" evidence="6">
    <location>
        <begin position="673"/>
        <end position="695"/>
    </location>
</feature>
<dbReference type="InterPro" id="IPR025857">
    <property type="entry name" value="MacB_PCD"/>
</dbReference>
<evidence type="ECO:0000313" key="9">
    <source>
        <dbReference type="EMBL" id="GET34586.1"/>
    </source>
</evidence>
<feature type="transmembrane region" description="Helical" evidence="6">
    <location>
        <begin position="725"/>
        <end position="745"/>
    </location>
</feature>
<evidence type="ECO:0000256" key="5">
    <source>
        <dbReference type="ARBA" id="ARBA00023136"/>
    </source>
</evidence>
<protein>
    <submittedName>
        <fullName evidence="9">ABC transporter permease</fullName>
    </submittedName>
</protein>
<evidence type="ECO:0000256" key="2">
    <source>
        <dbReference type="ARBA" id="ARBA00022475"/>
    </source>
</evidence>
<organism evidence="9 10">
    <name type="scientific">Prolixibacter bellariivorans</name>
    <dbReference type="NCBI Taxonomy" id="314319"/>
    <lineage>
        <taxon>Bacteria</taxon>
        <taxon>Pseudomonadati</taxon>
        <taxon>Bacteroidota</taxon>
        <taxon>Bacteroidia</taxon>
        <taxon>Marinilabiliales</taxon>
        <taxon>Prolixibacteraceae</taxon>
        <taxon>Prolixibacter</taxon>
    </lineage>
</organism>
<feature type="transmembrane region" description="Helical" evidence="6">
    <location>
        <begin position="21"/>
        <end position="41"/>
    </location>
</feature>
<feature type="domain" description="ABC3 transporter permease C-terminal" evidence="7">
    <location>
        <begin position="676"/>
        <end position="789"/>
    </location>
</feature>
<keyword evidence="10" id="KW-1185">Reference proteome</keyword>
<dbReference type="GO" id="GO:0005886">
    <property type="term" value="C:plasma membrane"/>
    <property type="evidence" value="ECO:0007669"/>
    <property type="project" value="UniProtKB-SubCell"/>
</dbReference>
<dbReference type="PANTHER" id="PTHR30572">
    <property type="entry name" value="MEMBRANE COMPONENT OF TRANSPORTER-RELATED"/>
    <property type="match status" value="1"/>
</dbReference>
<gene>
    <name evidence="9" type="ORF">PbJCM13498_34490</name>
</gene>
<dbReference type="InterPro" id="IPR050250">
    <property type="entry name" value="Macrolide_Exporter_MacB"/>
</dbReference>
<comment type="subcellular location">
    <subcellularLocation>
        <location evidence="1">Cell membrane</location>
        <topology evidence="1">Multi-pass membrane protein</topology>
    </subcellularLocation>
</comment>
<dbReference type="PANTHER" id="PTHR30572:SF18">
    <property type="entry name" value="ABC-TYPE MACROLIDE FAMILY EXPORT SYSTEM PERMEASE COMPONENT 2"/>
    <property type="match status" value="1"/>
</dbReference>
<dbReference type="AlphaFoldDB" id="A0A5M4B3Y3"/>
<keyword evidence="5 6" id="KW-0472">Membrane</keyword>
<dbReference type="Pfam" id="PF02687">
    <property type="entry name" value="FtsX"/>
    <property type="match status" value="2"/>
</dbReference>
<feature type="transmembrane region" description="Helical" evidence="6">
    <location>
        <begin position="378"/>
        <end position="403"/>
    </location>
</feature>
<evidence type="ECO:0000313" key="10">
    <source>
        <dbReference type="Proteomes" id="UP000391834"/>
    </source>
</evidence>
<reference evidence="9 10" key="1">
    <citation type="submission" date="2019-10" db="EMBL/GenBank/DDBJ databases">
        <title>Prolixibacter strains distinguished by the presence of nitrate reductase genes were adept at nitrate-dependent anaerobic corrosion of metallic iron and carbon steel.</title>
        <authorList>
            <person name="Iino T."/>
            <person name="Shono N."/>
            <person name="Ito K."/>
            <person name="Nakamura R."/>
            <person name="Sueoka K."/>
            <person name="Harayama S."/>
            <person name="Ohkuma M."/>
        </authorList>
    </citation>
    <scope>NUCLEOTIDE SEQUENCE [LARGE SCALE GENOMIC DNA]</scope>
    <source>
        <strain evidence="9 10">JCM 13498</strain>
    </source>
</reference>